<dbReference type="GO" id="GO:0004140">
    <property type="term" value="F:dephospho-CoA kinase activity"/>
    <property type="evidence" value="ECO:0007669"/>
    <property type="project" value="UniProtKB-UniRule"/>
</dbReference>
<keyword evidence="8" id="KW-1185">Reference proteome</keyword>
<dbReference type="Pfam" id="PF01121">
    <property type="entry name" value="CoaE"/>
    <property type="match status" value="1"/>
</dbReference>
<evidence type="ECO:0000256" key="6">
    <source>
        <dbReference type="NCBIfam" id="TIGR00152"/>
    </source>
</evidence>
<keyword evidence="4 5" id="KW-0173">Coenzyme A biosynthesis</keyword>
<keyword evidence="5 7" id="KW-0418">Kinase</keyword>
<keyword evidence="3 5" id="KW-0067">ATP-binding</keyword>
<dbReference type="Gene3D" id="3.40.50.300">
    <property type="entry name" value="P-loop containing nucleotide triphosphate hydrolases"/>
    <property type="match status" value="1"/>
</dbReference>
<dbReference type="InterPro" id="IPR001977">
    <property type="entry name" value="Depp_CoAkinase"/>
</dbReference>
<dbReference type="GO" id="GO:0005524">
    <property type="term" value="F:ATP binding"/>
    <property type="evidence" value="ECO:0007669"/>
    <property type="project" value="UniProtKB-UniRule"/>
</dbReference>
<comment type="catalytic activity">
    <reaction evidence="5">
        <text>3'-dephospho-CoA + ATP = ADP + CoA + H(+)</text>
        <dbReference type="Rhea" id="RHEA:18245"/>
        <dbReference type="ChEBI" id="CHEBI:15378"/>
        <dbReference type="ChEBI" id="CHEBI:30616"/>
        <dbReference type="ChEBI" id="CHEBI:57287"/>
        <dbReference type="ChEBI" id="CHEBI:57328"/>
        <dbReference type="ChEBI" id="CHEBI:456216"/>
        <dbReference type="EC" id="2.7.1.24"/>
    </reaction>
</comment>
<dbReference type="CDD" id="cd02022">
    <property type="entry name" value="DPCK"/>
    <property type="match status" value="1"/>
</dbReference>
<evidence type="ECO:0000256" key="3">
    <source>
        <dbReference type="ARBA" id="ARBA00022840"/>
    </source>
</evidence>
<keyword evidence="5" id="KW-0808">Transferase</keyword>
<dbReference type="HAMAP" id="MF_00376">
    <property type="entry name" value="Dephospho_CoA_kinase"/>
    <property type="match status" value="1"/>
</dbReference>
<evidence type="ECO:0000256" key="4">
    <source>
        <dbReference type="ARBA" id="ARBA00022993"/>
    </source>
</evidence>
<protein>
    <recommendedName>
        <fullName evidence="5 6">Dephospho-CoA kinase</fullName>
        <ecNumber evidence="5 6">2.7.1.24</ecNumber>
    </recommendedName>
    <alternativeName>
        <fullName evidence="5">Dephosphocoenzyme A kinase</fullName>
    </alternativeName>
</protein>
<dbReference type="UniPathway" id="UPA00241">
    <property type="reaction ID" value="UER00356"/>
</dbReference>
<evidence type="ECO:0000313" key="8">
    <source>
        <dbReference type="Proteomes" id="UP000287330"/>
    </source>
</evidence>
<dbReference type="NCBIfam" id="TIGR00152">
    <property type="entry name" value="dephospho-CoA kinase"/>
    <property type="match status" value="1"/>
</dbReference>
<evidence type="ECO:0000313" key="7">
    <source>
        <dbReference type="EMBL" id="RUO55107.1"/>
    </source>
</evidence>
<comment type="pathway">
    <text evidence="5">Cofactor biosynthesis; coenzyme A biosynthesis; CoA from (R)-pantothenate: step 5/5.</text>
</comment>
<dbReference type="PANTHER" id="PTHR10695:SF46">
    <property type="entry name" value="BIFUNCTIONAL COENZYME A SYNTHASE-RELATED"/>
    <property type="match status" value="1"/>
</dbReference>
<dbReference type="SUPFAM" id="SSF52540">
    <property type="entry name" value="P-loop containing nucleoside triphosphate hydrolases"/>
    <property type="match status" value="1"/>
</dbReference>
<keyword evidence="5" id="KW-0963">Cytoplasm</keyword>
<dbReference type="InterPro" id="IPR027417">
    <property type="entry name" value="P-loop_NTPase"/>
</dbReference>
<dbReference type="GO" id="GO:0005737">
    <property type="term" value="C:cytoplasm"/>
    <property type="evidence" value="ECO:0007669"/>
    <property type="project" value="UniProtKB-SubCell"/>
</dbReference>
<dbReference type="RefSeq" id="WP_110574149.1">
    <property type="nucleotide sequence ID" value="NZ_PIPV01000004.1"/>
</dbReference>
<dbReference type="EC" id="2.7.1.24" evidence="5 6"/>
<dbReference type="PANTHER" id="PTHR10695">
    <property type="entry name" value="DEPHOSPHO-COA KINASE-RELATED"/>
    <property type="match status" value="1"/>
</dbReference>
<feature type="binding site" evidence="5">
    <location>
        <begin position="13"/>
        <end position="18"/>
    </location>
    <ligand>
        <name>ATP</name>
        <dbReference type="ChEBI" id="CHEBI:30616"/>
    </ligand>
</feature>
<reference evidence="8" key="1">
    <citation type="journal article" date="2018" name="Front. Microbiol.">
        <title>Genome-Based Analysis Reveals the Taxonomy and Diversity of the Family Idiomarinaceae.</title>
        <authorList>
            <person name="Liu Y."/>
            <person name="Lai Q."/>
            <person name="Shao Z."/>
        </authorList>
    </citation>
    <scope>NUCLEOTIDE SEQUENCE [LARGE SCALE GENOMIC DNA]</scope>
    <source>
        <strain evidence="8">F23</strain>
    </source>
</reference>
<dbReference type="PROSITE" id="PS51219">
    <property type="entry name" value="DPCK"/>
    <property type="match status" value="1"/>
</dbReference>
<organism evidence="7 8">
    <name type="scientific">Idiomarina fontislapidosi</name>
    <dbReference type="NCBI Taxonomy" id="263723"/>
    <lineage>
        <taxon>Bacteria</taxon>
        <taxon>Pseudomonadati</taxon>
        <taxon>Pseudomonadota</taxon>
        <taxon>Gammaproteobacteria</taxon>
        <taxon>Alteromonadales</taxon>
        <taxon>Idiomarinaceae</taxon>
        <taxon>Idiomarina</taxon>
    </lineage>
</organism>
<sequence length="201" mass="22013">MSRFILGLTGGIGSGKSAASNYIAEQGIAIVDADVIARDVVAPGTEGLAEIIAHFGDEVVDASGALIRSKLRQRVFENPDDKAWINQLLHPLIREQIIAQLEQAQSAYVVLVAPLLLENGLDALCDRVLVIDVDEDTQLARTQQRDSVSKQQVEAIIAAQIDRPTRLKKADDVVSNQGDLRDLYQQLDRLHAHYLELAAQK</sequence>
<evidence type="ECO:0000256" key="5">
    <source>
        <dbReference type="HAMAP-Rule" id="MF_00376"/>
    </source>
</evidence>
<comment type="caution">
    <text evidence="7">The sequence shown here is derived from an EMBL/GenBank/DDBJ whole genome shotgun (WGS) entry which is preliminary data.</text>
</comment>
<proteinExistence type="inferred from homology"/>
<keyword evidence="2 5" id="KW-0547">Nucleotide-binding</keyword>
<comment type="function">
    <text evidence="5">Catalyzes the phosphorylation of the 3'-hydroxyl group of dephosphocoenzyme A to form coenzyme A.</text>
</comment>
<dbReference type="OrthoDB" id="9812943at2"/>
<gene>
    <name evidence="5" type="primary">coaE</name>
    <name evidence="7" type="ORF">CWE25_06940</name>
</gene>
<dbReference type="AlphaFoldDB" id="A0A432Y2D4"/>
<dbReference type="Proteomes" id="UP000287330">
    <property type="component" value="Unassembled WGS sequence"/>
</dbReference>
<evidence type="ECO:0000256" key="2">
    <source>
        <dbReference type="ARBA" id="ARBA00022741"/>
    </source>
</evidence>
<name>A0A432Y2D4_9GAMM</name>
<dbReference type="GO" id="GO:0015937">
    <property type="term" value="P:coenzyme A biosynthetic process"/>
    <property type="evidence" value="ECO:0007669"/>
    <property type="project" value="UniProtKB-UniRule"/>
</dbReference>
<comment type="similarity">
    <text evidence="1 5">Belongs to the CoaE family.</text>
</comment>
<comment type="subcellular location">
    <subcellularLocation>
        <location evidence="5">Cytoplasm</location>
    </subcellularLocation>
</comment>
<dbReference type="EMBL" id="PIPV01000004">
    <property type="protein sequence ID" value="RUO55107.1"/>
    <property type="molecule type" value="Genomic_DNA"/>
</dbReference>
<accession>A0A432Y2D4</accession>
<evidence type="ECO:0000256" key="1">
    <source>
        <dbReference type="ARBA" id="ARBA00009018"/>
    </source>
</evidence>